<dbReference type="HOGENOM" id="CLU_069956_0_1_9"/>
<keyword evidence="3" id="KW-1185">Reference proteome</keyword>
<comment type="caution">
    <text evidence="2">The sequence shown here is derived from an EMBL/GenBank/DDBJ whole genome shotgun (WGS) entry which is preliminary data.</text>
</comment>
<reference evidence="2" key="1">
    <citation type="submission" date="2013-03" db="EMBL/GenBank/DDBJ databases">
        <title>Draft genome sequence of the hydrogen-ethanol-producing anaerobic alkalithermophilic Caloramator celere.</title>
        <authorList>
            <person name="Ciranna A."/>
            <person name="Larjo A."/>
            <person name="Kivisto A."/>
            <person name="Santala V."/>
            <person name="Roos C."/>
            <person name="Karp M."/>
        </authorList>
    </citation>
    <scope>NUCLEOTIDE SEQUENCE [LARGE SCALE GENOMIC DNA]</scope>
    <source>
        <strain evidence="2">DSM 8682</strain>
    </source>
</reference>
<dbReference type="RefSeq" id="WP_018663020.1">
    <property type="nucleotide sequence ID" value="NZ_HF952018.1"/>
</dbReference>
<protein>
    <submittedName>
        <fullName evidence="2">Integral membrane protein</fullName>
    </submittedName>
</protein>
<sequence>MNIEFLINLFVIIFIFTIFVYFEKSKMGTKEISLIATLGAIAGVFRIPFGAIPNVQPTTFIVAVVGNVFGSFVGFIVGCTAAFISNIFLGHGPWTIWQMFAWGIIGAASGLVRKKIKMEYFSIICFVYGFLFDWIMNLWHVIGFIRPINIKTIALAYLTGLVFDILHASSNFVFSVLFYDEMYKILKRFKDRLEVTYIKEAGGDI</sequence>
<feature type="transmembrane region" description="Helical" evidence="1">
    <location>
        <begin position="120"/>
        <end position="142"/>
    </location>
</feature>
<feature type="transmembrane region" description="Helical" evidence="1">
    <location>
        <begin position="154"/>
        <end position="179"/>
    </location>
</feature>
<keyword evidence="1" id="KW-0812">Transmembrane</keyword>
<dbReference type="EMBL" id="CAVN010000098">
    <property type="protein sequence ID" value="CDF58685.1"/>
    <property type="molecule type" value="Genomic_DNA"/>
</dbReference>
<dbReference type="Proteomes" id="UP000014923">
    <property type="component" value="Unassembled WGS sequence"/>
</dbReference>
<dbReference type="AlphaFoldDB" id="R7RTV5"/>
<dbReference type="Gene3D" id="1.10.1760.20">
    <property type="match status" value="1"/>
</dbReference>
<feature type="transmembrane region" description="Helical" evidence="1">
    <location>
        <begin position="5"/>
        <end position="22"/>
    </location>
</feature>
<gene>
    <name evidence="2" type="ORF">TCEL_00731</name>
</gene>
<accession>R7RTV5</accession>
<dbReference type="Pfam" id="PF07155">
    <property type="entry name" value="ECF-ribofla_trS"/>
    <property type="match status" value="1"/>
</dbReference>
<evidence type="ECO:0000313" key="3">
    <source>
        <dbReference type="Proteomes" id="UP000014923"/>
    </source>
</evidence>
<keyword evidence="1" id="KW-1133">Transmembrane helix</keyword>
<dbReference type="InterPro" id="IPR009825">
    <property type="entry name" value="ECF_substrate-spec-like"/>
</dbReference>
<feature type="transmembrane region" description="Helical" evidence="1">
    <location>
        <begin position="59"/>
        <end position="84"/>
    </location>
</feature>
<evidence type="ECO:0000256" key="1">
    <source>
        <dbReference type="SAM" id="Phobius"/>
    </source>
</evidence>
<dbReference type="GO" id="GO:0016020">
    <property type="term" value="C:membrane"/>
    <property type="evidence" value="ECO:0007669"/>
    <property type="project" value="InterPro"/>
</dbReference>
<organism evidence="2 3">
    <name type="scientific">Thermobrachium celere DSM 8682</name>
    <dbReference type="NCBI Taxonomy" id="941824"/>
    <lineage>
        <taxon>Bacteria</taxon>
        <taxon>Bacillati</taxon>
        <taxon>Bacillota</taxon>
        <taxon>Clostridia</taxon>
        <taxon>Eubacteriales</taxon>
        <taxon>Clostridiaceae</taxon>
        <taxon>Thermobrachium</taxon>
    </lineage>
</organism>
<keyword evidence="1" id="KW-0472">Membrane</keyword>
<name>R7RTV5_9CLOT</name>
<feature type="transmembrane region" description="Helical" evidence="1">
    <location>
        <begin position="34"/>
        <end position="52"/>
    </location>
</feature>
<feature type="transmembrane region" description="Helical" evidence="1">
    <location>
        <begin position="96"/>
        <end position="113"/>
    </location>
</feature>
<proteinExistence type="predicted"/>
<dbReference type="eggNOG" id="COG4720">
    <property type="taxonomic scope" value="Bacteria"/>
</dbReference>
<evidence type="ECO:0000313" key="2">
    <source>
        <dbReference type="EMBL" id="CDF58685.1"/>
    </source>
</evidence>